<name>A0A139A603_GONPJ</name>
<dbReference type="EMBL" id="KQ965791">
    <property type="protein sequence ID" value="KXS12098.1"/>
    <property type="molecule type" value="Genomic_DNA"/>
</dbReference>
<proteinExistence type="predicted"/>
<evidence type="ECO:0000313" key="2">
    <source>
        <dbReference type="Proteomes" id="UP000070544"/>
    </source>
</evidence>
<sequence length="56" mass="6550">MCGGDRWPRQSARFMDHSLWVVGQHDRRELESVNLLYTVSVISVMLFQHKSGDRMS</sequence>
<evidence type="ECO:0000313" key="1">
    <source>
        <dbReference type="EMBL" id="KXS12098.1"/>
    </source>
</evidence>
<protein>
    <submittedName>
        <fullName evidence="1">Uncharacterized protein</fullName>
    </submittedName>
</protein>
<dbReference type="Proteomes" id="UP000070544">
    <property type="component" value="Unassembled WGS sequence"/>
</dbReference>
<gene>
    <name evidence="1" type="ORF">M427DRAFT_59781</name>
</gene>
<keyword evidence="2" id="KW-1185">Reference proteome</keyword>
<dbReference type="AlphaFoldDB" id="A0A139A603"/>
<reference evidence="1 2" key="1">
    <citation type="journal article" date="2015" name="Genome Biol. Evol.">
        <title>Phylogenomic analyses indicate that early fungi evolved digesting cell walls of algal ancestors of land plants.</title>
        <authorList>
            <person name="Chang Y."/>
            <person name="Wang S."/>
            <person name="Sekimoto S."/>
            <person name="Aerts A.L."/>
            <person name="Choi C."/>
            <person name="Clum A."/>
            <person name="LaButti K.M."/>
            <person name="Lindquist E.A."/>
            <person name="Yee Ngan C."/>
            <person name="Ohm R.A."/>
            <person name="Salamov A.A."/>
            <person name="Grigoriev I.V."/>
            <person name="Spatafora J.W."/>
            <person name="Berbee M.L."/>
        </authorList>
    </citation>
    <scope>NUCLEOTIDE SEQUENCE [LARGE SCALE GENOMIC DNA]</scope>
    <source>
        <strain evidence="1 2">JEL478</strain>
    </source>
</reference>
<organism evidence="1 2">
    <name type="scientific">Gonapodya prolifera (strain JEL478)</name>
    <name type="common">Monoblepharis prolifera</name>
    <dbReference type="NCBI Taxonomy" id="1344416"/>
    <lineage>
        <taxon>Eukaryota</taxon>
        <taxon>Fungi</taxon>
        <taxon>Fungi incertae sedis</taxon>
        <taxon>Chytridiomycota</taxon>
        <taxon>Chytridiomycota incertae sedis</taxon>
        <taxon>Monoblepharidomycetes</taxon>
        <taxon>Monoblepharidales</taxon>
        <taxon>Gonapodyaceae</taxon>
        <taxon>Gonapodya</taxon>
    </lineage>
</organism>
<accession>A0A139A603</accession>